<evidence type="ECO:0008006" key="3">
    <source>
        <dbReference type="Google" id="ProtNLM"/>
    </source>
</evidence>
<evidence type="ECO:0000313" key="1">
    <source>
        <dbReference type="EMBL" id="EFX76970.1"/>
    </source>
</evidence>
<evidence type="ECO:0000313" key="2">
    <source>
        <dbReference type="Proteomes" id="UP000000305"/>
    </source>
</evidence>
<sequence>MSFAVVIRCDGESHYTKPLGASVHISKAYLEISEPLKDGETITLLRNKPSLGGGVTCARFNKNRDEVSLDLTFPVEKKYTLFVGANDHPSARIHLTGSFIVEPSTLSVVRSHMHPLHHH</sequence>
<dbReference type="EMBL" id="GL732565">
    <property type="protein sequence ID" value="EFX76970.1"/>
    <property type="molecule type" value="Genomic_DNA"/>
</dbReference>
<name>E9GU37_DAPPU</name>
<gene>
    <name evidence="1" type="ORF">DAPPUDRAFT_321850</name>
</gene>
<reference evidence="1 2" key="1">
    <citation type="journal article" date="2011" name="Science">
        <title>The ecoresponsive genome of Daphnia pulex.</title>
        <authorList>
            <person name="Colbourne J.K."/>
            <person name="Pfrender M.E."/>
            <person name="Gilbert D."/>
            <person name="Thomas W.K."/>
            <person name="Tucker A."/>
            <person name="Oakley T.H."/>
            <person name="Tokishita S."/>
            <person name="Aerts A."/>
            <person name="Arnold G.J."/>
            <person name="Basu M.K."/>
            <person name="Bauer D.J."/>
            <person name="Caceres C.E."/>
            <person name="Carmel L."/>
            <person name="Casola C."/>
            <person name="Choi J.H."/>
            <person name="Detter J.C."/>
            <person name="Dong Q."/>
            <person name="Dusheyko S."/>
            <person name="Eads B.D."/>
            <person name="Frohlich T."/>
            <person name="Geiler-Samerotte K.A."/>
            <person name="Gerlach D."/>
            <person name="Hatcher P."/>
            <person name="Jogdeo S."/>
            <person name="Krijgsveld J."/>
            <person name="Kriventseva E.V."/>
            <person name="Kultz D."/>
            <person name="Laforsch C."/>
            <person name="Lindquist E."/>
            <person name="Lopez J."/>
            <person name="Manak J.R."/>
            <person name="Muller J."/>
            <person name="Pangilinan J."/>
            <person name="Patwardhan R.P."/>
            <person name="Pitluck S."/>
            <person name="Pritham E.J."/>
            <person name="Rechtsteiner A."/>
            <person name="Rho M."/>
            <person name="Rogozin I.B."/>
            <person name="Sakarya O."/>
            <person name="Salamov A."/>
            <person name="Schaack S."/>
            <person name="Shapiro H."/>
            <person name="Shiga Y."/>
            <person name="Skalitzky C."/>
            <person name="Smith Z."/>
            <person name="Souvorov A."/>
            <person name="Sung W."/>
            <person name="Tang Z."/>
            <person name="Tsuchiya D."/>
            <person name="Tu H."/>
            <person name="Vos H."/>
            <person name="Wang M."/>
            <person name="Wolf Y.I."/>
            <person name="Yamagata H."/>
            <person name="Yamada T."/>
            <person name="Ye Y."/>
            <person name="Shaw J.R."/>
            <person name="Andrews J."/>
            <person name="Crease T.J."/>
            <person name="Tang H."/>
            <person name="Lucas S.M."/>
            <person name="Robertson H.M."/>
            <person name="Bork P."/>
            <person name="Koonin E.V."/>
            <person name="Zdobnov E.M."/>
            <person name="Grigoriev I.V."/>
            <person name="Lynch M."/>
            <person name="Boore J.L."/>
        </authorList>
    </citation>
    <scope>NUCLEOTIDE SEQUENCE [LARGE SCALE GENOMIC DNA]</scope>
</reference>
<dbReference type="Gene3D" id="2.60.120.340">
    <property type="entry name" value="Nucleoplasmin core domain"/>
    <property type="match status" value="1"/>
</dbReference>
<keyword evidence="2" id="KW-1185">Reference proteome</keyword>
<dbReference type="KEGG" id="dpx:DAPPUDRAFT_321850"/>
<proteinExistence type="predicted"/>
<dbReference type="AlphaFoldDB" id="E9GU37"/>
<protein>
    <recommendedName>
        <fullName evidence="3">Nucleoplasmin-like domain-containing protein</fullName>
    </recommendedName>
</protein>
<dbReference type="Proteomes" id="UP000000305">
    <property type="component" value="Unassembled WGS sequence"/>
</dbReference>
<accession>E9GU37</accession>
<organism evidence="1 2">
    <name type="scientific">Daphnia pulex</name>
    <name type="common">Water flea</name>
    <dbReference type="NCBI Taxonomy" id="6669"/>
    <lineage>
        <taxon>Eukaryota</taxon>
        <taxon>Metazoa</taxon>
        <taxon>Ecdysozoa</taxon>
        <taxon>Arthropoda</taxon>
        <taxon>Crustacea</taxon>
        <taxon>Branchiopoda</taxon>
        <taxon>Diplostraca</taxon>
        <taxon>Cladocera</taxon>
        <taxon>Anomopoda</taxon>
        <taxon>Daphniidae</taxon>
        <taxon>Daphnia</taxon>
    </lineage>
</organism>
<dbReference type="InParanoid" id="E9GU37"/>
<dbReference type="HOGENOM" id="CLU_2063805_0_0_1"/>